<evidence type="ECO:0000313" key="9">
    <source>
        <dbReference type="Proteomes" id="UP000016922"/>
    </source>
</evidence>
<feature type="transmembrane region" description="Helical" evidence="6">
    <location>
        <begin position="264"/>
        <end position="283"/>
    </location>
</feature>
<evidence type="ECO:0000256" key="4">
    <source>
        <dbReference type="ARBA" id="ARBA00023136"/>
    </source>
</evidence>
<dbReference type="Pfam" id="PF20684">
    <property type="entry name" value="Fung_rhodopsin"/>
    <property type="match status" value="1"/>
</dbReference>
<comment type="subcellular location">
    <subcellularLocation>
        <location evidence="1">Membrane</location>
        <topology evidence="1">Multi-pass membrane protein</topology>
    </subcellularLocation>
</comment>
<feature type="transmembrane region" description="Helical" evidence="6">
    <location>
        <begin position="223"/>
        <end position="244"/>
    </location>
</feature>
<dbReference type="OrthoDB" id="5429740at2759"/>
<accession>S3DZG9</accession>
<feature type="transmembrane region" description="Helical" evidence="6">
    <location>
        <begin position="150"/>
        <end position="171"/>
    </location>
</feature>
<evidence type="ECO:0000256" key="6">
    <source>
        <dbReference type="SAM" id="Phobius"/>
    </source>
</evidence>
<dbReference type="InterPro" id="IPR049326">
    <property type="entry name" value="Rhodopsin_dom_fungi"/>
</dbReference>
<keyword evidence="9" id="KW-1185">Reference proteome</keyword>
<gene>
    <name evidence="8" type="ORF">GLAREA_12469</name>
</gene>
<evidence type="ECO:0000256" key="3">
    <source>
        <dbReference type="ARBA" id="ARBA00022989"/>
    </source>
</evidence>
<feature type="domain" description="Rhodopsin" evidence="7">
    <location>
        <begin position="33"/>
        <end position="289"/>
    </location>
</feature>
<dbReference type="HOGENOM" id="CLU_754494_0_0_1"/>
<dbReference type="RefSeq" id="XP_008081442.1">
    <property type="nucleotide sequence ID" value="XM_008083251.1"/>
</dbReference>
<protein>
    <recommendedName>
        <fullName evidence="7">Rhodopsin domain-containing protein</fullName>
    </recommendedName>
</protein>
<dbReference type="GeneID" id="19471510"/>
<dbReference type="AlphaFoldDB" id="S3DZG9"/>
<feature type="transmembrane region" description="Helical" evidence="6">
    <location>
        <begin position="15"/>
        <end position="35"/>
    </location>
</feature>
<reference evidence="8 9" key="1">
    <citation type="journal article" date="2013" name="BMC Genomics">
        <title>Genomics-driven discovery of the pneumocandin biosynthetic gene cluster in the fungus Glarea lozoyensis.</title>
        <authorList>
            <person name="Chen L."/>
            <person name="Yue Q."/>
            <person name="Zhang X."/>
            <person name="Xiang M."/>
            <person name="Wang C."/>
            <person name="Li S."/>
            <person name="Che Y."/>
            <person name="Ortiz-Lopez F.J."/>
            <person name="Bills G.F."/>
            <person name="Liu X."/>
            <person name="An Z."/>
        </authorList>
    </citation>
    <scope>NUCLEOTIDE SEQUENCE [LARGE SCALE GENOMIC DNA]</scope>
    <source>
        <strain evidence="9">ATCC 20868 / MF5171</strain>
    </source>
</reference>
<evidence type="ECO:0000256" key="1">
    <source>
        <dbReference type="ARBA" id="ARBA00004141"/>
    </source>
</evidence>
<name>S3DZG9_GLAL2</name>
<feature type="transmembrane region" description="Helical" evidence="6">
    <location>
        <begin position="112"/>
        <end position="135"/>
    </location>
</feature>
<dbReference type="PANTHER" id="PTHR33048:SF47">
    <property type="entry name" value="INTEGRAL MEMBRANE PROTEIN-RELATED"/>
    <property type="match status" value="1"/>
</dbReference>
<dbReference type="Proteomes" id="UP000016922">
    <property type="component" value="Unassembled WGS sequence"/>
</dbReference>
<keyword evidence="3 6" id="KW-1133">Transmembrane helix</keyword>
<dbReference type="PANTHER" id="PTHR33048">
    <property type="entry name" value="PTH11-LIKE INTEGRAL MEMBRANE PROTEIN (AFU_ORTHOLOGUE AFUA_5G11245)"/>
    <property type="match status" value="1"/>
</dbReference>
<evidence type="ECO:0000313" key="8">
    <source>
        <dbReference type="EMBL" id="EPE31713.1"/>
    </source>
</evidence>
<comment type="similarity">
    <text evidence="5">Belongs to the SAT4 family.</text>
</comment>
<dbReference type="GO" id="GO:0016020">
    <property type="term" value="C:membrane"/>
    <property type="evidence" value="ECO:0007669"/>
    <property type="project" value="UniProtKB-SubCell"/>
</dbReference>
<keyword evidence="2 6" id="KW-0812">Transmembrane</keyword>
<sequence length="367" mass="40992">MGSAHSVPADFTQPARGITVALLVITSIGIICRILSRRIQRASLGLDDILVYIAFVNEHSLVHAQTNEGFLASKYWPTGYYTNESTEASHRAFSLPALRKSTSEEQLYLKRVTVALGILYAVSLLFTKISVLFLYRRIFTMNTRWFRNVWWFNLLFLFPGWTVLAFTLLGLQVTPQGSKLLTSKLSIIGSPLVGGLNSVSDLLVLSMPVRMVIKLKMPLRERLGILLLLCMGLGATSISIMRAIRFHIKRKNHWNPAYGLYNDVVLTIVDSSTCLICACFTIVKPLIRKAKEVSITSATSLLSLRSANSSRVTGTQYAASDNQSLNRKPSNDPHGIYRVDRFEVEVNNSQFDKKGNNIVLKSYIVGK</sequence>
<dbReference type="KEGG" id="glz:GLAREA_12469"/>
<keyword evidence="4 6" id="KW-0472">Membrane</keyword>
<evidence type="ECO:0000256" key="2">
    <source>
        <dbReference type="ARBA" id="ARBA00022692"/>
    </source>
</evidence>
<organism evidence="8 9">
    <name type="scientific">Glarea lozoyensis (strain ATCC 20868 / MF5171)</name>
    <dbReference type="NCBI Taxonomy" id="1116229"/>
    <lineage>
        <taxon>Eukaryota</taxon>
        <taxon>Fungi</taxon>
        <taxon>Dikarya</taxon>
        <taxon>Ascomycota</taxon>
        <taxon>Pezizomycotina</taxon>
        <taxon>Leotiomycetes</taxon>
        <taxon>Helotiales</taxon>
        <taxon>Helotiaceae</taxon>
        <taxon>Glarea</taxon>
    </lineage>
</organism>
<evidence type="ECO:0000256" key="5">
    <source>
        <dbReference type="ARBA" id="ARBA00038359"/>
    </source>
</evidence>
<dbReference type="InterPro" id="IPR052337">
    <property type="entry name" value="SAT4-like"/>
</dbReference>
<evidence type="ECO:0000259" key="7">
    <source>
        <dbReference type="Pfam" id="PF20684"/>
    </source>
</evidence>
<proteinExistence type="inferred from homology"/>
<dbReference type="EMBL" id="KE145361">
    <property type="protein sequence ID" value="EPE31713.1"/>
    <property type="molecule type" value="Genomic_DNA"/>
</dbReference>